<dbReference type="PANTHER" id="PTHR16263">
    <property type="entry name" value="TETRATRICOPEPTIDE REPEAT PROTEIN 38"/>
    <property type="match status" value="1"/>
</dbReference>
<organism evidence="5 6">
    <name type="scientific">Kutzneria viridogrisea</name>
    <dbReference type="NCBI Taxonomy" id="47990"/>
    <lineage>
        <taxon>Bacteria</taxon>
        <taxon>Bacillati</taxon>
        <taxon>Actinomycetota</taxon>
        <taxon>Actinomycetes</taxon>
        <taxon>Pseudonocardiales</taxon>
        <taxon>Pseudonocardiaceae</taxon>
        <taxon>Kutzneria</taxon>
    </lineage>
</organism>
<evidence type="ECO:0000256" key="4">
    <source>
        <dbReference type="ARBA" id="ARBA00022803"/>
    </source>
</evidence>
<comment type="caution">
    <text evidence="5">The sequence shown here is derived from an EMBL/GenBank/DDBJ whole genome shotgun (WGS) entry which is preliminary data.</text>
</comment>
<sequence>MRHDQHGVPLTAATPTAVAEFDRAVDSLLHLRADVGDLAERAVAEDPLLPVGNALRVYLSVLSTDPQLVVATTDEFAKFTSLADPAAMTETERLHLGAAGRLLQGDLTGAAELLTEVSARQPRDALALAIGHQLDFLLGAAGSLRDRIGAVLPSWSVADPHFANLLGMYAFGLEECGHWAEAEQTGLRAMAMDAADVWSIHAVGHTHEMRGRHAEGITLFDQRREDWDGANLMRVHIWWHYCLFLLEAGDPDRALAIYDAELAPSGSEGLLEVLNGASLLWRMRLADLPVADRWPALAATWPARMSTPFSAFNDMHAVMCYVGAGDERAAEELIADRRRYLGQVSGSVTNAAMTARVGLPVCEALLAFGRERYAEAVDLLWPVRRRVHEFGGSHAQRDVVQRTLVEAALRSGRTEQARVLVGERVSLRPDSPYNQLKLSQLRQP</sequence>
<evidence type="ECO:0000256" key="3">
    <source>
        <dbReference type="ARBA" id="ARBA00022737"/>
    </source>
</evidence>
<dbReference type="RefSeq" id="WP_182839853.1">
    <property type="nucleotide sequence ID" value="NZ_BAAABQ010000025.1"/>
</dbReference>
<keyword evidence="6" id="KW-1185">Reference proteome</keyword>
<evidence type="ECO:0000313" key="6">
    <source>
        <dbReference type="Proteomes" id="UP000517916"/>
    </source>
</evidence>
<keyword evidence="4" id="KW-0802">TPR repeat</keyword>
<keyword evidence="3" id="KW-0677">Repeat</keyword>
<evidence type="ECO:0000256" key="1">
    <source>
        <dbReference type="ARBA" id="ARBA00005857"/>
    </source>
</evidence>
<dbReference type="InterPro" id="IPR033891">
    <property type="entry name" value="TTC38"/>
</dbReference>
<protein>
    <recommendedName>
        <fullName evidence="2">Tetratricopeptide repeat protein 38</fullName>
    </recommendedName>
</protein>
<dbReference type="EMBL" id="JACJID010000006">
    <property type="protein sequence ID" value="MBA8930448.1"/>
    <property type="molecule type" value="Genomic_DNA"/>
</dbReference>
<accession>A0ABR6BU46</accession>
<name>A0ABR6BU46_9PSEU</name>
<reference evidence="5 6" key="1">
    <citation type="submission" date="2020-08" db="EMBL/GenBank/DDBJ databases">
        <title>Genomic Encyclopedia of Archaeal and Bacterial Type Strains, Phase II (KMG-II): from individual species to whole genera.</title>
        <authorList>
            <person name="Goeker M."/>
        </authorList>
    </citation>
    <scope>NUCLEOTIDE SEQUENCE [LARGE SCALE GENOMIC DNA]</scope>
    <source>
        <strain evidence="5 6">DSM 43850</strain>
    </source>
</reference>
<evidence type="ECO:0000256" key="2">
    <source>
        <dbReference type="ARBA" id="ARBA00019992"/>
    </source>
</evidence>
<dbReference type="PANTHER" id="PTHR16263:SF4">
    <property type="entry name" value="TETRATRICOPEPTIDE REPEAT PROTEIN 38"/>
    <property type="match status" value="1"/>
</dbReference>
<dbReference type="Gene3D" id="1.25.40.10">
    <property type="entry name" value="Tetratricopeptide repeat domain"/>
    <property type="match status" value="1"/>
</dbReference>
<proteinExistence type="inferred from homology"/>
<dbReference type="SUPFAM" id="SSF48452">
    <property type="entry name" value="TPR-like"/>
    <property type="match status" value="1"/>
</dbReference>
<comment type="similarity">
    <text evidence="1">Belongs to the TTC38 family.</text>
</comment>
<evidence type="ECO:0000313" key="5">
    <source>
        <dbReference type="EMBL" id="MBA8930448.1"/>
    </source>
</evidence>
<dbReference type="CDD" id="cd05804">
    <property type="entry name" value="StaR_like"/>
    <property type="match status" value="1"/>
</dbReference>
<gene>
    <name evidence="5" type="ORF">BC739_007681</name>
</gene>
<dbReference type="Proteomes" id="UP000517916">
    <property type="component" value="Unassembled WGS sequence"/>
</dbReference>
<dbReference type="InterPro" id="IPR011990">
    <property type="entry name" value="TPR-like_helical_dom_sf"/>
</dbReference>